<evidence type="ECO:0000259" key="1">
    <source>
        <dbReference type="Pfam" id="PF07762"/>
    </source>
</evidence>
<dbReference type="PANTHER" id="PTHR33086:SF30">
    <property type="entry name" value="OS05G0467400 PROTEIN"/>
    <property type="match status" value="1"/>
</dbReference>
<dbReference type="Pfam" id="PF07762">
    <property type="entry name" value="DUF1618"/>
    <property type="match status" value="1"/>
</dbReference>
<dbReference type="AlphaFoldDB" id="A0A0E0L3L8"/>
<sequence length="435" mass="47342">MSLLLRRLAGAVAGPCRHLGRPLSTAASRPPWGMILTEAELDRSGAPSRSARASLDLVEPPRSSRLSVPAHFIKPGPLPDPEGDAVGVVGWVIGGSGDGLLLLRFYDTRYHAPVVANVRLAVNFQLSMTTSDGVLDPDVTHFVCNPLSGQMYRLPAAIETTKNGTGCGLLTRSDGQHGHGPPDRYVVAELTKGESGSSVLRRFMSETEEWDDLVTVRSSSARVVGGRAMHLNQQVVAFGGRLWWVDVSWGALSVDPFSDRPEERFVELPKGSVLPDLTGIGGRRILDWYRQMGVSEGKLRYVEVSNAEKPFVVSAFSLDDEGSCWTLEHRMEITPSWKGELKVPERPRIGAIDPLNANVVYLIFFHEVLAVDMAKGEVIGRSSPEDVKSCSVVPCILPPWLESCQIPSAATLSSKKTDVERNTLADTLVRVDRGS</sequence>
<dbReference type="PANTHER" id="PTHR33086">
    <property type="entry name" value="OS05G0468200 PROTEIN-RELATED"/>
    <property type="match status" value="1"/>
</dbReference>
<dbReference type="InterPro" id="IPR011676">
    <property type="entry name" value="DUF1618"/>
</dbReference>
<proteinExistence type="predicted"/>
<evidence type="ECO:0000313" key="2">
    <source>
        <dbReference type="EnsemblPlants" id="OPUNC05G17390.1"/>
    </source>
</evidence>
<reference evidence="2" key="1">
    <citation type="submission" date="2015-04" db="UniProtKB">
        <authorList>
            <consortium name="EnsemblPlants"/>
        </authorList>
    </citation>
    <scope>IDENTIFICATION</scope>
</reference>
<dbReference type="OMA" id="VTHFVCN"/>
<dbReference type="Gramene" id="OPUNC05G17390.1">
    <property type="protein sequence ID" value="OPUNC05G17390.1"/>
    <property type="gene ID" value="OPUNC05G17390"/>
</dbReference>
<protein>
    <recommendedName>
        <fullName evidence="1">DUF1618 domain-containing protein</fullName>
    </recommendedName>
</protein>
<dbReference type="Proteomes" id="UP000026962">
    <property type="component" value="Chromosome 5"/>
</dbReference>
<accession>A0A0E0L3L8</accession>
<evidence type="ECO:0000313" key="3">
    <source>
        <dbReference type="Proteomes" id="UP000026962"/>
    </source>
</evidence>
<dbReference type="EnsemblPlants" id="OPUNC05G17390.1">
    <property type="protein sequence ID" value="OPUNC05G17390.1"/>
    <property type="gene ID" value="OPUNC05G17390"/>
</dbReference>
<reference evidence="2" key="2">
    <citation type="submission" date="2018-05" db="EMBL/GenBank/DDBJ databases">
        <title>OpunRS2 (Oryza punctata Reference Sequence Version 2).</title>
        <authorList>
            <person name="Zhang J."/>
            <person name="Kudrna D."/>
            <person name="Lee S."/>
            <person name="Talag J."/>
            <person name="Welchert J."/>
            <person name="Wing R.A."/>
        </authorList>
    </citation>
    <scope>NUCLEOTIDE SEQUENCE [LARGE SCALE GENOMIC DNA]</scope>
</reference>
<organism evidence="2">
    <name type="scientific">Oryza punctata</name>
    <name type="common">Red rice</name>
    <dbReference type="NCBI Taxonomy" id="4537"/>
    <lineage>
        <taxon>Eukaryota</taxon>
        <taxon>Viridiplantae</taxon>
        <taxon>Streptophyta</taxon>
        <taxon>Embryophyta</taxon>
        <taxon>Tracheophyta</taxon>
        <taxon>Spermatophyta</taxon>
        <taxon>Magnoliopsida</taxon>
        <taxon>Liliopsida</taxon>
        <taxon>Poales</taxon>
        <taxon>Poaceae</taxon>
        <taxon>BOP clade</taxon>
        <taxon>Oryzoideae</taxon>
        <taxon>Oryzeae</taxon>
        <taxon>Oryzinae</taxon>
        <taxon>Oryza</taxon>
    </lineage>
</organism>
<dbReference type="STRING" id="4537.A0A0E0L3L8"/>
<name>A0A0E0L3L8_ORYPU</name>
<dbReference type="HOGENOM" id="CLU_038425_0_0_1"/>
<dbReference type="eggNOG" id="ENOG502RRPC">
    <property type="taxonomic scope" value="Eukaryota"/>
</dbReference>
<keyword evidence="3" id="KW-1185">Reference proteome</keyword>
<feature type="domain" description="DUF1618" evidence="1">
    <location>
        <begin position="244"/>
        <end position="361"/>
    </location>
</feature>